<dbReference type="Pfam" id="PF13963">
    <property type="entry name" value="Transpos_assoc"/>
    <property type="match status" value="1"/>
</dbReference>
<organism evidence="2 3">
    <name type="scientific">Vigna mungo</name>
    <name type="common">Black gram</name>
    <name type="synonym">Phaseolus mungo</name>
    <dbReference type="NCBI Taxonomy" id="3915"/>
    <lineage>
        <taxon>Eukaryota</taxon>
        <taxon>Viridiplantae</taxon>
        <taxon>Streptophyta</taxon>
        <taxon>Embryophyta</taxon>
        <taxon>Tracheophyta</taxon>
        <taxon>Spermatophyta</taxon>
        <taxon>Magnoliopsida</taxon>
        <taxon>eudicotyledons</taxon>
        <taxon>Gunneridae</taxon>
        <taxon>Pentapetalae</taxon>
        <taxon>rosids</taxon>
        <taxon>fabids</taxon>
        <taxon>Fabales</taxon>
        <taxon>Fabaceae</taxon>
        <taxon>Papilionoideae</taxon>
        <taxon>50 kb inversion clade</taxon>
        <taxon>NPAAA clade</taxon>
        <taxon>indigoferoid/millettioid clade</taxon>
        <taxon>Phaseoleae</taxon>
        <taxon>Vigna</taxon>
    </lineage>
</organism>
<dbReference type="AlphaFoldDB" id="A0AAQ3SBS8"/>
<keyword evidence="3" id="KW-1185">Reference proteome</keyword>
<reference evidence="2 3" key="1">
    <citation type="journal article" date="2023" name="Life. Sci Alliance">
        <title>Evolutionary insights into 3D genome organization and epigenetic landscape of Vigna mungo.</title>
        <authorList>
            <person name="Junaid A."/>
            <person name="Singh B."/>
            <person name="Bhatia S."/>
        </authorList>
    </citation>
    <scope>NUCLEOTIDE SEQUENCE [LARGE SCALE GENOMIC DNA]</scope>
    <source>
        <strain evidence="2">Urdbean</strain>
    </source>
</reference>
<dbReference type="EMBL" id="CP144700">
    <property type="protein sequence ID" value="WVZ23176.1"/>
    <property type="molecule type" value="Genomic_DNA"/>
</dbReference>
<proteinExistence type="predicted"/>
<gene>
    <name evidence="2" type="ORF">V8G54_001720</name>
</gene>
<evidence type="ECO:0000313" key="3">
    <source>
        <dbReference type="Proteomes" id="UP001374535"/>
    </source>
</evidence>
<evidence type="ECO:0000259" key="1">
    <source>
        <dbReference type="Pfam" id="PF13963"/>
    </source>
</evidence>
<name>A0AAQ3SBS8_VIGMU</name>
<protein>
    <recommendedName>
        <fullName evidence="1">Transposase-associated domain-containing protein</fullName>
    </recommendedName>
</protein>
<evidence type="ECO:0000313" key="2">
    <source>
        <dbReference type="EMBL" id="WVZ23176.1"/>
    </source>
</evidence>
<sequence length="115" mass="13815">MNVHCIDEEYVKRVSKFLQYVEQNANSLNGTYFYPCIRCLNQILQDLGNMCDHLFMFSIMRTYIIWTWHGEVLNQPMLRLWQMYQIVSNNIKTVSPSIISQRTLRLRRSYDVLKS</sequence>
<dbReference type="Proteomes" id="UP001374535">
    <property type="component" value="Chromosome 1"/>
</dbReference>
<dbReference type="InterPro" id="IPR029480">
    <property type="entry name" value="Transpos_assoc"/>
</dbReference>
<accession>A0AAQ3SBS8</accession>
<feature type="domain" description="Transposase-associated" evidence="1">
    <location>
        <begin position="2"/>
        <end position="71"/>
    </location>
</feature>